<name>A0A0C3AD47_PILCF</name>
<keyword evidence="3" id="KW-1185">Reference proteome</keyword>
<dbReference type="PANTHER" id="PTHR19959:SF119">
    <property type="entry name" value="FUNGAL LIPASE-LIKE DOMAIN-CONTAINING PROTEIN"/>
    <property type="match status" value="1"/>
</dbReference>
<dbReference type="InterPro" id="IPR019734">
    <property type="entry name" value="TPR_rpt"/>
</dbReference>
<dbReference type="Gene3D" id="1.25.40.10">
    <property type="entry name" value="Tetratricopeptide repeat domain"/>
    <property type="match status" value="4"/>
</dbReference>
<dbReference type="Pfam" id="PF12770">
    <property type="entry name" value="CHAT"/>
    <property type="match status" value="1"/>
</dbReference>
<dbReference type="Proteomes" id="UP000054166">
    <property type="component" value="Unassembled WGS sequence"/>
</dbReference>
<dbReference type="InterPro" id="IPR011990">
    <property type="entry name" value="TPR-like_helical_dom_sf"/>
</dbReference>
<accession>A0A0C3AD47</accession>
<sequence length="1333" mass="147673">MYNLANSILEECKDVAPLSNLDTAIYLLRESFDRRPPLHPLHLDSLKEVAAALVTRFSHTNKREDLDEALSLCCKAGIDTGSSAEHDAFAGGWDDSEASELSELAKSTLADFNQSAQLSRLETAVKLHREGLHLRTSPHPKRLLSLGGLAAALYARFRRTDEMSDLGEAIAMLRMGIEVCPENDVLRADLIFKLVAALTTRFYETGRLPDLHEAVTRHVDSLQLTDKFEGEVYRCLRLSADHLEQLQQSGKVKDLEIAIPPLREGQALLPVHHPNVSLASLNNLAIALSTRFDQLGQYEDLDEAILFHREALELRAAPHPRRSSSLNNLAVALSTRFDQLGQREDLDEAILFHREALKLFPAPHPHRSGSLNNLANALRTRFDQPGQCEDLDEAILFYREALELFPAPHPDRSSSLNNLANVLRTRFDQRGQGEDLDDAILFRREALELFPAPHPQRSSSLNNLANTLSTRFDQSGQREDLDEAILFHREALELRATPHPHRSSFLNNLANVLSTRFAQSGQCEDLDEAILFHQEALELRAAPHPDRSSSLNNLAVVLSTRFDQSGQREDLDDAILFHREALELFPAPHPHRSRSLNNLANVLSTQFNQSGQGEDLDEAILFHREALKLFPAPHPHQSSSLNNLANALSTRFDQLGQREDLDEAILFHREALKLCPALHPHRSGSLNNLAVALSTRFDHLGQREDLDEAILFHQEALELRAAPHPDQSSSLNNLAVVLRTRFAQSGQHVDLDEAIFFSRKALELRAAPHPDRSSSLNNLAVALSTQFDQLGHWARHADASNHESALDAYQSAIELLPRLAMVGLDLQSRQQALTSGSDGLARDAAACAIRSGQHEKAVELLEAGRGVFWSQALQLRTPMTDLRNVAPKLAEKLNHISFTLERGSLQDVSRNMTDTPQKVMSMEKQAAHFNRLNREWLTTLEEVRQLHGFQDFLGPSRLSTLQNATVNTPVVILNASKTGCAALVLTSTGVQHVPLPALSFVEAHRLAKLIQSAITIPVFSGTMQSLRLWIGARHMGRASDTQMKPEEIFHFVLHILWASAIEPVIHTLHLQKSEMPPNLRWCPTGPFAFLPIHAAGIYHQGTTESVSDYVVSSYVPTIGALLTAEPYPTNPFEMMVVIQSQTLPGTELELQKIEARVPNKCLVTLGIPGIPASVERVVSHLSSASIAHFACHGQQNVGNPLDSALILEDGHLKVSRIMQQSMPNASLAFLCACETAMGDEKLPDEVIHLGATLLFAGFQGVVATMWSISDADGPKIADSFYEHLFKEHSMMTGSPGSGPDTTQAARGLHIAVAKLRSENASFIRWVPFIHLGR</sequence>
<dbReference type="Pfam" id="PF13374">
    <property type="entry name" value="TPR_10"/>
    <property type="match status" value="6"/>
</dbReference>
<evidence type="ECO:0000313" key="2">
    <source>
        <dbReference type="EMBL" id="KIM71698.1"/>
    </source>
</evidence>
<dbReference type="EMBL" id="KN833232">
    <property type="protein sequence ID" value="KIM71698.1"/>
    <property type="molecule type" value="Genomic_DNA"/>
</dbReference>
<reference evidence="2 3" key="1">
    <citation type="submission" date="2014-04" db="EMBL/GenBank/DDBJ databases">
        <authorList>
            <consortium name="DOE Joint Genome Institute"/>
            <person name="Kuo A."/>
            <person name="Tarkka M."/>
            <person name="Buscot F."/>
            <person name="Kohler A."/>
            <person name="Nagy L.G."/>
            <person name="Floudas D."/>
            <person name="Copeland A."/>
            <person name="Barry K.W."/>
            <person name="Cichocki N."/>
            <person name="Veneault-Fourrey C."/>
            <person name="LaButti K."/>
            <person name="Lindquist E.A."/>
            <person name="Lipzen A."/>
            <person name="Lundell T."/>
            <person name="Morin E."/>
            <person name="Murat C."/>
            <person name="Sun H."/>
            <person name="Tunlid A."/>
            <person name="Henrissat B."/>
            <person name="Grigoriev I.V."/>
            <person name="Hibbett D.S."/>
            <person name="Martin F."/>
            <person name="Nordberg H.P."/>
            <person name="Cantor M.N."/>
            <person name="Hua S.X."/>
        </authorList>
    </citation>
    <scope>NUCLEOTIDE SEQUENCE [LARGE SCALE GENOMIC DNA]</scope>
    <source>
        <strain evidence="2 3">F 1598</strain>
    </source>
</reference>
<dbReference type="InParanoid" id="A0A0C3AD47"/>
<dbReference type="OrthoDB" id="3261813at2759"/>
<reference evidence="3" key="2">
    <citation type="submission" date="2015-01" db="EMBL/GenBank/DDBJ databases">
        <title>Evolutionary Origins and Diversification of the Mycorrhizal Mutualists.</title>
        <authorList>
            <consortium name="DOE Joint Genome Institute"/>
            <consortium name="Mycorrhizal Genomics Consortium"/>
            <person name="Kohler A."/>
            <person name="Kuo A."/>
            <person name="Nagy L.G."/>
            <person name="Floudas D."/>
            <person name="Copeland A."/>
            <person name="Barry K.W."/>
            <person name="Cichocki N."/>
            <person name="Veneault-Fourrey C."/>
            <person name="LaButti K."/>
            <person name="Lindquist E.A."/>
            <person name="Lipzen A."/>
            <person name="Lundell T."/>
            <person name="Morin E."/>
            <person name="Murat C."/>
            <person name="Riley R."/>
            <person name="Ohm R."/>
            <person name="Sun H."/>
            <person name="Tunlid A."/>
            <person name="Henrissat B."/>
            <person name="Grigoriev I.V."/>
            <person name="Hibbett D.S."/>
            <person name="Martin F."/>
        </authorList>
    </citation>
    <scope>NUCLEOTIDE SEQUENCE [LARGE SCALE GENOMIC DNA]</scope>
    <source>
        <strain evidence="3">F 1598</strain>
    </source>
</reference>
<dbReference type="SMART" id="SM00028">
    <property type="entry name" value="TPR"/>
    <property type="match status" value="9"/>
</dbReference>
<proteinExistence type="predicted"/>
<gene>
    <name evidence="2" type="ORF">PILCRDRAFT_82523</name>
</gene>
<feature type="domain" description="CHAT" evidence="1">
    <location>
        <begin position="1055"/>
        <end position="1332"/>
    </location>
</feature>
<evidence type="ECO:0000259" key="1">
    <source>
        <dbReference type="Pfam" id="PF12770"/>
    </source>
</evidence>
<dbReference type="SUPFAM" id="SSF48452">
    <property type="entry name" value="TPR-like"/>
    <property type="match status" value="2"/>
</dbReference>
<protein>
    <recommendedName>
        <fullName evidence="1">CHAT domain-containing protein</fullName>
    </recommendedName>
</protein>
<dbReference type="STRING" id="765440.A0A0C3AD47"/>
<organism evidence="2 3">
    <name type="scientific">Piloderma croceum (strain F 1598)</name>
    <dbReference type="NCBI Taxonomy" id="765440"/>
    <lineage>
        <taxon>Eukaryota</taxon>
        <taxon>Fungi</taxon>
        <taxon>Dikarya</taxon>
        <taxon>Basidiomycota</taxon>
        <taxon>Agaricomycotina</taxon>
        <taxon>Agaricomycetes</taxon>
        <taxon>Agaricomycetidae</taxon>
        <taxon>Atheliales</taxon>
        <taxon>Atheliaceae</taxon>
        <taxon>Piloderma</taxon>
    </lineage>
</organism>
<dbReference type="InterPro" id="IPR024983">
    <property type="entry name" value="CHAT_dom"/>
</dbReference>
<evidence type="ECO:0000313" key="3">
    <source>
        <dbReference type="Proteomes" id="UP000054166"/>
    </source>
</evidence>
<dbReference type="PANTHER" id="PTHR19959">
    <property type="entry name" value="KINESIN LIGHT CHAIN"/>
    <property type="match status" value="1"/>
</dbReference>
<dbReference type="HOGENOM" id="CLU_001305_0_1_1"/>